<gene>
    <name evidence="2" type="ORF">LSALG_LOCUS9997</name>
</gene>
<dbReference type="Proteomes" id="UP001177003">
    <property type="component" value="Chromosome 1"/>
</dbReference>
<reference evidence="2" key="1">
    <citation type="submission" date="2023-04" db="EMBL/GenBank/DDBJ databases">
        <authorList>
            <person name="Vijverberg K."/>
            <person name="Xiong W."/>
            <person name="Schranz E."/>
        </authorList>
    </citation>
    <scope>NUCLEOTIDE SEQUENCE</scope>
</reference>
<evidence type="ECO:0000313" key="3">
    <source>
        <dbReference type="Proteomes" id="UP001177003"/>
    </source>
</evidence>
<proteinExistence type="predicted"/>
<feature type="region of interest" description="Disordered" evidence="1">
    <location>
        <begin position="313"/>
        <end position="337"/>
    </location>
</feature>
<name>A0AA35YDJ1_LACSI</name>
<evidence type="ECO:0000313" key="2">
    <source>
        <dbReference type="EMBL" id="CAI9269641.1"/>
    </source>
</evidence>
<sequence>MRSGANEISLVNTGAIAALAAGFEFNFSRFILNEMILNLEGSKRDKFLMYPRFVQIILHVTHPELQRGNEVLDFKSIGPNAFGLMKQKRGGKYVFEGKFPLIKFGIFEESDKEECKEHFVPMETKDISHSASEPEIEEIHDSPTAFVAEEHDVQKTSESKSTQEEDDDGVYDDVEFLKAIDFTGNSDDITTHIEFDLSDEDFGPFPKIHSNRENKVDEADSSAAKAREEGNSLKILLSCSKPLEVPVTRNAPQVLSTTTSTVHSAPQQSQEGPSTIFETGGSSSIPEYSSTRPSLDEASIRLAKHLAQFDPAPSRRKGISFREGRTSDDKSSSPDLREEVGILRQELLEKSIQMDQLTAYIFELRKKDEEKTKRIEALESNIESVSTNYFFLKNVL</sequence>
<keyword evidence="3" id="KW-1185">Reference proteome</keyword>
<dbReference type="EMBL" id="OX465077">
    <property type="protein sequence ID" value="CAI9269641.1"/>
    <property type="molecule type" value="Genomic_DNA"/>
</dbReference>
<feature type="region of interest" description="Disordered" evidence="1">
    <location>
        <begin position="204"/>
        <end position="227"/>
    </location>
</feature>
<accession>A0AA35YDJ1</accession>
<protein>
    <submittedName>
        <fullName evidence="2">Uncharacterized protein</fullName>
    </submittedName>
</protein>
<dbReference type="AlphaFoldDB" id="A0AA35YDJ1"/>
<feature type="region of interest" description="Disordered" evidence="1">
    <location>
        <begin position="256"/>
        <end position="293"/>
    </location>
</feature>
<organism evidence="2 3">
    <name type="scientific">Lactuca saligna</name>
    <name type="common">Willowleaf lettuce</name>
    <dbReference type="NCBI Taxonomy" id="75948"/>
    <lineage>
        <taxon>Eukaryota</taxon>
        <taxon>Viridiplantae</taxon>
        <taxon>Streptophyta</taxon>
        <taxon>Embryophyta</taxon>
        <taxon>Tracheophyta</taxon>
        <taxon>Spermatophyta</taxon>
        <taxon>Magnoliopsida</taxon>
        <taxon>eudicotyledons</taxon>
        <taxon>Gunneridae</taxon>
        <taxon>Pentapetalae</taxon>
        <taxon>asterids</taxon>
        <taxon>campanulids</taxon>
        <taxon>Asterales</taxon>
        <taxon>Asteraceae</taxon>
        <taxon>Cichorioideae</taxon>
        <taxon>Cichorieae</taxon>
        <taxon>Lactucinae</taxon>
        <taxon>Lactuca</taxon>
    </lineage>
</organism>
<feature type="compositionally biased region" description="Basic and acidic residues" evidence="1">
    <location>
        <begin position="320"/>
        <end position="337"/>
    </location>
</feature>
<evidence type="ECO:0000256" key="1">
    <source>
        <dbReference type="SAM" id="MobiDB-lite"/>
    </source>
</evidence>